<evidence type="ECO:0000313" key="2">
    <source>
        <dbReference type="EMBL" id="MEL0657402.1"/>
    </source>
</evidence>
<gene>
    <name evidence="2" type="ORF">V6257_20645</name>
</gene>
<name>A0ABU9H699_9GAMM</name>
<accession>A0ABU9H699</accession>
<evidence type="ECO:0000313" key="3">
    <source>
        <dbReference type="Proteomes" id="UP001371391"/>
    </source>
</evidence>
<comment type="caution">
    <text evidence="2">The sequence shown here is derived from an EMBL/GenBank/DDBJ whole genome shotgun (WGS) entry which is preliminary data.</text>
</comment>
<reference evidence="2 3" key="1">
    <citation type="submission" date="2024-02" db="EMBL/GenBank/DDBJ databases">
        <title>Bacteria isolated from the canopy kelp, Nereocystis luetkeana.</title>
        <authorList>
            <person name="Pfister C.A."/>
            <person name="Younker I.T."/>
            <person name="Light S.H."/>
        </authorList>
    </citation>
    <scope>NUCLEOTIDE SEQUENCE [LARGE SCALE GENOMIC DNA]</scope>
    <source>
        <strain evidence="2 3">TI.1.03</strain>
    </source>
</reference>
<keyword evidence="1" id="KW-0472">Membrane</keyword>
<keyword evidence="1" id="KW-0812">Transmembrane</keyword>
<sequence>LILQLSFSFMTFYAASIGETTLAANAVLLNFLMLVIFALDGVAYASEANVGQANGQGSVKNIELGVNISVFWG</sequence>
<dbReference type="InterPro" id="IPR002528">
    <property type="entry name" value="MATE_fam"/>
</dbReference>
<proteinExistence type="predicted"/>
<evidence type="ECO:0000256" key="1">
    <source>
        <dbReference type="SAM" id="Phobius"/>
    </source>
</evidence>
<feature type="non-terminal residue" evidence="2">
    <location>
        <position position="73"/>
    </location>
</feature>
<dbReference type="Proteomes" id="UP001371391">
    <property type="component" value="Unassembled WGS sequence"/>
</dbReference>
<protein>
    <submittedName>
        <fullName evidence="2">MATE family efflux transporter</fullName>
    </submittedName>
</protein>
<keyword evidence="3" id="KW-1185">Reference proteome</keyword>
<dbReference type="EMBL" id="JBAKAW010000194">
    <property type="protein sequence ID" value="MEL0657402.1"/>
    <property type="molecule type" value="Genomic_DNA"/>
</dbReference>
<keyword evidence="1" id="KW-1133">Transmembrane helix</keyword>
<dbReference type="Pfam" id="PF01554">
    <property type="entry name" value="MatE"/>
    <property type="match status" value="1"/>
</dbReference>
<organism evidence="2 3">
    <name type="scientific">Pseudoalteromonas issachenkonii</name>
    <dbReference type="NCBI Taxonomy" id="152297"/>
    <lineage>
        <taxon>Bacteria</taxon>
        <taxon>Pseudomonadati</taxon>
        <taxon>Pseudomonadota</taxon>
        <taxon>Gammaproteobacteria</taxon>
        <taxon>Alteromonadales</taxon>
        <taxon>Pseudoalteromonadaceae</taxon>
        <taxon>Pseudoalteromonas</taxon>
    </lineage>
</organism>
<dbReference type="RefSeq" id="WP_341604146.1">
    <property type="nucleotide sequence ID" value="NZ_JBAKAW010000194.1"/>
</dbReference>
<feature type="non-terminal residue" evidence="2">
    <location>
        <position position="1"/>
    </location>
</feature>
<feature type="transmembrane region" description="Helical" evidence="1">
    <location>
        <begin position="12"/>
        <end position="39"/>
    </location>
</feature>